<keyword evidence="1" id="KW-0812">Transmembrane</keyword>
<dbReference type="AlphaFoldDB" id="A0A9P8EW53"/>
<sequence length="132" mass="14867">MPKTTLQKSRVFTLGKCLVALVNLVTLFGPYLADWNKTHIHNPNWPPHARYHNGQTMSLGLFVGLITLYILFILLPSPSTTPDTKKVHLTWVLVLQNLVYLSSLSGILYPGAGWTDPEFGDEKPQFGIYGWE</sequence>
<dbReference type="Pfam" id="PF20345">
    <property type="entry name" value="DUF6640"/>
    <property type="match status" value="1"/>
</dbReference>
<evidence type="ECO:0000313" key="3">
    <source>
        <dbReference type="Proteomes" id="UP000779574"/>
    </source>
</evidence>
<organism evidence="2 3">
    <name type="scientific">Aureobasidium melanogenum</name>
    <name type="common">Aureobasidium pullulans var. melanogenum</name>
    <dbReference type="NCBI Taxonomy" id="46634"/>
    <lineage>
        <taxon>Eukaryota</taxon>
        <taxon>Fungi</taxon>
        <taxon>Dikarya</taxon>
        <taxon>Ascomycota</taxon>
        <taxon>Pezizomycotina</taxon>
        <taxon>Dothideomycetes</taxon>
        <taxon>Dothideomycetidae</taxon>
        <taxon>Dothideales</taxon>
        <taxon>Saccotheciaceae</taxon>
        <taxon>Aureobasidium</taxon>
    </lineage>
</organism>
<feature type="transmembrane region" description="Helical" evidence="1">
    <location>
        <begin position="53"/>
        <end position="75"/>
    </location>
</feature>
<reference evidence="2" key="1">
    <citation type="journal article" date="2021" name="J Fungi (Basel)">
        <title>Virulence traits and population genomics of the black yeast Aureobasidium melanogenum.</title>
        <authorList>
            <person name="Cernosa A."/>
            <person name="Sun X."/>
            <person name="Gostincar C."/>
            <person name="Fang C."/>
            <person name="Gunde-Cimerman N."/>
            <person name="Song Z."/>
        </authorList>
    </citation>
    <scope>NUCLEOTIDE SEQUENCE</scope>
    <source>
        <strain evidence="2">EXF-9911</strain>
    </source>
</reference>
<feature type="non-terminal residue" evidence="2">
    <location>
        <position position="132"/>
    </location>
</feature>
<feature type="transmembrane region" description="Helical" evidence="1">
    <location>
        <begin position="12"/>
        <end position="33"/>
    </location>
</feature>
<comment type="caution">
    <text evidence="2">The sequence shown here is derived from an EMBL/GenBank/DDBJ whole genome shotgun (WGS) entry which is preliminary data.</text>
</comment>
<name>A0A9P8EW53_AURME</name>
<accession>A0A9P8EW53</accession>
<dbReference type="OrthoDB" id="2819018at2759"/>
<keyword evidence="1" id="KW-1133">Transmembrane helix</keyword>
<dbReference type="InterPro" id="IPR046580">
    <property type="entry name" value="DUF6640"/>
</dbReference>
<proteinExistence type="predicted"/>
<dbReference type="Proteomes" id="UP000779574">
    <property type="component" value="Unassembled WGS sequence"/>
</dbReference>
<dbReference type="EMBL" id="JAHFXF010000031">
    <property type="protein sequence ID" value="KAG9699550.1"/>
    <property type="molecule type" value="Genomic_DNA"/>
</dbReference>
<evidence type="ECO:0000313" key="2">
    <source>
        <dbReference type="EMBL" id="KAG9699550.1"/>
    </source>
</evidence>
<feature type="transmembrane region" description="Helical" evidence="1">
    <location>
        <begin position="87"/>
        <end position="109"/>
    </location>
</feature>
<reference evidence="2" key="2">
    <citation type="submission" date="2021-08" db="EMBL/GenBank/DDBJ databases">
        <authorList>
            <person name="Gostincar C."/>
            <person name="Sun X."/>
            <person name="Song Z."/>
            <person name="Gunde-Cimerman N."/>
        </authorList>
    </citation>
    <scope>NUCLEOTIDE SEQUENCE</scope>
    <source>
        <strain evidence="2">EXF-9911</strain>
    </source>
</reference>
<protein>
    <submittedName>
        <fullName evidence="2">Uncharacterized protein</fullName>
    </submittedName>
</protein>
<gene>
    <name evidence="2" type="ORF">KCU76_g1407</name>
</gene>
<keyword evidence="1" id="KW-0472">Membrane</keyword>
<evidence type="ECO:0000256" key="1">
    <source>
        <dbReference type="SAM" id="Phobius"/>
    </source>
</evidence>